<evidence type="ECO:0000256" key="1">
    <source>
        <dbReference type="SAM" id="MobiDB-lite"/>
    </source>
</evidence>
<keyword evidence="4" id="KW-1185">Reference proteome</keyword>
<gene>
    <name evidence="3" type="ORF">F443_11524</name>
</gene>
<dbReference type="AlphaFoldDB" id="V9EX94"/>
<dbReference type="EMBL" id="ANIZ01001970">
    <property type="protein sequence ID" value="ETI43501.1"/>
    <property type="molecule type" value="Genomic_DNA"/>
</dbReference>
<protein>
    <recommendedName>
        <fullName evidence="2">ZNF598/HEL2 PAH domain-containing protein</fullName>
    </recommendedName>
</protein>
<comment type="caution">
    <text evidence="3">The sequence shown here is derived from an EMBL/GenBank/DDBJ whole genome shotgun (WGS) entry which is preliminary data.</text>
</comment>
<accession>V9EX94</accession>
<feature type="region of interest" description="Disordered" evidence="1">
    <location>
        <begin position="540"/>
        <end position="611"/>
    </location>
</feature>
<feature type="compositionally biased region" description="Low complexity" evidence="1">
    <location>
        <begin position="124"/>
        <end position="139"/>
    </location>
</feature>
<dbReference type="eggNOG" id="ENOG502S96A">
    <property type="taxonomic scope" value="Eukaryota"/>
</dbReference>
<feature type="domain" description="ZNF598/HEL2 PAH" evidence="2">
    <location>
        <begin position="265"/>
        <end position="335"/>
    </location>
</feature>
<dbReference type="Pfam" id="PF23202">
    <property type="entry name" value="PAH_ZNF598"/>
    <property type="match status" value="1"/>
</dbReference>
<evidence type="ECO:0000259" key="2">
    <source>
        <dbReference type="Pfam" id="PF23202"/>
    </source>
</evidence>
<evidence type="ECO:0000313" key="3">
    <source>
        <dbReference type="EMBL" id="ETI43501.1"/>
    </source>
</evidence>
<feature type="compositionally biased region" description="Polar residues" evidence="1">
    <location>
        <begin position="570"/>
        <end position="579"/>
    </location>
</feature>
<dbReference type="HOGENOM" id="CLU_027763_0_0_1"/>
<dbReference type="OrthoDB" id="119579at2759"/>
<proteinExistence type="predicted"/>
<dbReference type="InterPro" id="IPR057634">
    <property type="entry name" value="PAH_ZNF598/HEL2"/>
</dbReference>
<feature type="region of interest" description="Disordered" evidence="1">
    <location>
        <begin position="1"/>
        <end position="76"/>
    </location>
</feature>
<name>V9EX94_PHYNI</name>
<dbReference type="Proteomes" id="UP000018721">
    <property type="component" value="Unassembled WGS sequence"/>
</dbReference>
<organism evidence="3 4">
    <name type="scientific">Phytophthora nicotianae P1569</name>
    <dbReference type="NCBI Taxonomy" id="1317065"/>
    <lineage>
        <taxon>Eukaryota</taxon>
        <taxon>Sar</taxon>
        <taxon>Stramenopiles</taxon>
        <taxon>Oomycota</taxon>
        <taxon>Peronosporomycetes</taxon>
        <taxon>Peronosporales</taxon>
        <taxon>Peronosporaceae</taxon>
        <taxon>Phytophthora</taxon>
    </lineage>
</organism>
<feature type="compositionally biased region" description="Polar residues" evidence="1">
    <location>
        <begin position="1"/>
        <end position="32"/>
    </location>
</feature>
<feature type="region of interest" description="Disordered" evidence="1">
    <location>
        <begin position="96"/>
        <end position="159"/>
    </location>
</feature>
<feature type="compositionally biased region" description="Low complexity" evidence="1">
    <location>
        <begin position="57"/>
        <end position="72"/>
    </location>
</feature>
<reference evidence="3 4" key="1">
    <citation type="submission" date="2013-11" db="EMBL/GenBank/DDBJ databases">
        <title>The Genome Sequence of Phytophthora parasitica P1569.</title>
        <authorList>
            <consortium name="The Broad Institute Genomics Platform"/>
            <person name="Russ C."/>
            <person name="Tyler B."/>
            <person name="Panabieres F."/>
            <person name="Shan W."/>
            <person name="Tripathy S."/>
            <person name="Grunwald N."/>
            <person name="Machado M."/>
            <person name="Johnson C.S."/>
            <person name="Arredondo F."/>
            <person name="Hong C."/>
            <person name="Coffey M."/>
            <person name="Young S.K."/>
            <person name="Zeng Q."/>
            <person name="Gargeya S."/>
            <person name="Fitzgerald M."/>
            <person name="Abouelleil A."/>
            <person name="Alvarado L."/>
            <person name="Chapman S.B."/>
            <person name="Gainer-Dewar J."/>
            <person name="Goldberg J."/>
            <person name="Griggs A."/>
            <person name="Gujja S."/>
            <person name="Hansen M."/>
            <person name="Howarth C."/>
            <person name="Imamovic A."/>
            <person name="Ireland A."/>
            <person name="Larimer J."/>
            <person name="McCowan C."/>
            <person name="Murphy C."/>
            <person name="Pearson M."/>
            <person name="Poon T.W."/>
            <person name="Priest M."/>
            <person name="Roberts A."/>
            <person name="Saif S."/>
            <person name="Shea T."/>
            <person name="Sykes S."/>
            <person name="Wortman J."/>
            <person name="Nusbaum C."/>
            <person name="Birren B."/>
        </authorList>
    </citation>
    <scope>NUCLEOTIDE SEQUENCE [LARGE SCALE GENOMIC DNA]</scope>
    <source>
        <strain evidence="3 4">P1569</strain>
    </source>
</reference>
<sequence>MASRPLHSSNGTRSPVRQSMAQRWLNIVSSAPSAPKPTHFPGKRWPPPKVEDPLPAPVIATPTPINTTTTEPTVEKKASVSAFQNARAVFEAKKSITAAPPPPPARHPMTFPTSPPAPVVKQHSSSSDLSTSSCSTADSEGNHKLEESVETEQEPKPLSPVRAMVKRMENESVAATPLKRHAVKASIHTTKFVSSPPTRDVQVDAPRDPAANLTTSKQLAQNSPYCYEIDPFRLLLPVEAVPTLPDEVIRVYDSAAVDMEKNIKKVVRKLLKKDKAQLEEFKVNSRLFGTDFMDAPAYLDTLIKHFGSIRALQLVPCLLSVQPSMVKCNALLLAAENYLLRNEDALEREIHSLRASTSLTIAMTTAATTDNEVTTSIIEPAASKASPAGASSKALSAGFSSEALQVNDMDHTAGTRAQNHFGSPAGGNTIFKSTSTLIQPPVPEVVSVPTAISVQNEPATILTEEMTATNKEMKFAEPMPEPQVLPPPATPPPLINITVSTPYQTPVTTPTVSKFVPTPVVKNRADSDTTSENEEEFHAENLFGETITPKCSPPKQQPKLKNSHLDVPTTPASPASSVHSFDEAESLFGERLSSSSRTSPGRRKTVTWGETRTVEVPADKASPVKTKKKPAPLLFGLATAAAFDSDSDDSDSSD</sequence>
<evidence type="ECO:0000313" key="4">
    <source>
        <dbReference type="Proteomes" id="UP000018721"/>
    </source>
</evidence>